<evidence type="ECO:0000313" key="6">
    <source>
        <dbReference type="EMBL" id="KAF1796562.1"/>
    </source>
</evidence>
<dbReference type="GO" id="GO:0003714">
    <property type="term" value="F:transcription corepressor activity"/>
    <property type="evidence" value="ECO:0007669"/>
    <property type="project" value="TreeGrafter"/>
</dbReference>
<dbReference type="InterPro" id="IPR009053">
    <property type="entry name" value="Prefoldin"/>
</dbReference>
<gene>
    <name evidence="6" type="ORF">FB192DRAFT_1441015</name>
</gene>
<feature type="domain" description="DUF3835" evidence="5">
    <location>
        <begin position="344"/>
        <end position="393"/>
    </location>
</feature>
<evidence type="ECO:0000256" key="3">
    <source>
        <dbReference type="ARBA" id="ARBA00038295"/>
    </source>
</evidence>
<dbReference type="Proteomes" id="UP000469890">
    <property type="component" value="Unassembled WGS sequence"/>
</dbReference>
<dbReference type="GO" id="GO:0000122">
    <property type="term" value="P:negative regulation of transcription by RNA polymerase II"/>
    <property type="evidence" value="ECO:0007669"/>
    <property type="project" value="TreeGrafter"/>
</dbReference>
<dbReference type="Pfam" id="PF02996">
    <property type="entry name" value="Prefoldin"/>
    <property type="match status" value="1"/>
</dbReference>
<dbReference type="SUPFAM" id="SSF46579">
    <property type="entry name" value="Prefoldin"/>
    <property type="match status" value="1"/>
</dbReference>
<comment type="subcellular location">
    <subcellularLocation>
        <location evidence="1">Nucleus</location>
    </subcellularLocation>
</comment>
<dbReference type="GO" id="GO:0019212">
    <property type="term" value="F:phosphatase inhibitor activity"/>
    <property type="evidence" value="ECO:0007669"/>
    <property type="project" value="TreeGrafter"/>
</dbReference>
<feature type="compositionally biased region" description="Low complexity" evidence="4">
    <location>
        <begin position="372"/>
        <end position="384"/>
    </location>
</feature>
<accession>A0A8H4EW62</accession>
<feature type="region of interest" description="Disordered" evidence="4">
    <location>
        <begin position="759"/>
        <end position="806"/>
    </location>
</feature>
<evidence type="ECO:0000259" key="5">
    <source>
        <dbReference type="Pfam" id="PF12927"/>
    </source>
</evidence>
<dbReference type="InterPro" id="IPR052255">
    <property type="entry name" value="RNA_pol_II_subunit5-mediator"/>
</dbReference>
<evidence type="ECO:0000256" key="4">
    <source>
        <dbReference type="SAM" id="MobiDB-lite"/>
    </source>
</evidence>
<comment type="caution">
    <text evidence="6">The sequence shown here is derived from an EMBL/GenBank/DDBJ whole genome shotgun (WGS) entry which is preliminary data.</text>
</comment>
<dbReference type="AlphaFoldDB" id="A0A8H4EW62"/>
<dbReference type="PANTHER" id="PTHR15111:SF0">
    <property type="entry name" value="UNCONVENTIONAL PREFOLDIN RPB5 INTERACTOR 1"/>
    <property type="match status" value="1"/>
</dbReference>
<feature type="region of interest" description="Disordered" evidence="4">
    <location>
        <begin position="615"/>
        <end position="643"/>
    </location>
</feature>
<feature type="compositionally biased region" description="Acidic residues" evidence="4">
    <location>
        <begin position="237"/>
        <end position="249"/>
    </location>
</feature>
<dbReference type="EMBL" id="JAAECE010000012">
    <property type="protein sequence ID" value="KAF1796562.1"/>
    <property type="molecule type" value="Genomic_DNA"/>
</dbReference>
<reference evidence="6 7" key="1">
    <citation type="submission" date="2019-09" db="EMBL/GenBank/DDBJ databases">
        <authorList>
            <consortium name="DOE Joint Genome Institute"/>
            <person name="Mondo S.J."/>
            <person name="Navarro-Mendoza M.I."/>
            <person name="Perez-Arques C."/>
            <person name="Panchal S."/>
            <person name="Nicolas F.E."/>
            <person name="Ganguly P."/>
            <person name="Pangilinan J."/>
            <person name="Grigoriev I."/>
            <person name="Heitman J."/>
            <person name="Sanya K."/>
            <person name="Garre V."/>
        </authorList>
    </citation>
    <scope>NUCLEOTIDE SEQUENCE [LARGE SCALE GENOMIC DNA]</scope>
    <source>
        <strain evidence="6 7">MU402</strain>
    </source>
</reference>
<feature type="compositionally biased region" description="Basic and acidic residues" evidence="4">
    <location>
        <begin position="211"/>
        <end position="236"/>
    </location>
</feature>
<feature type="compositionally biased region" description="Polar residues" evidence="4">
    <location>
        <begin position="575"/>
        <end position="590"/>
    </location>
</feature>
<name>A0A8H4EW62_MUCCL</name>
<dbReference type="Pfam" id="PF12927">
    <property type="entry name" value="DUF3835"/>
    <property type="match status" value="2"/>
</dbReference>
<keyword evidence="2" id="KW-0539">Nucleus</keyword>
<dbReference type="GO" id="GO:0005634">
    <property type="term" value="C:nucleus"/>
    <property type="evidence" value="ECO:0007669"/>
    <property type="project" value="UniProtKB-SubCell"/>
</dbReference>
<feature type="compositionally biased region" description="Basic and acidic residues" evidence="4">
    <location>
        <begin position="445"/>
        <end position="454"/>
    </location>
</feature>
<dbReference type="PANTHER" id="PTHR15111">
    <property type="entry name" value="RNA POLYMERASE II SUBUNIT 5-MEDIATING PROTEIN NNX3"/>
    <property type="match status" value="1"/>
</dbReference>
<feature type="compositionally biased region" description="Acidic residues" evidence="4">
    <location>
        <begin position="274"/>
        <end position="301"/>
    </location>
</feature>
<feature type="compositionally biased region" description="Acidic residues" evidence="4">
    <location>
        <begin position="621"/>
        <end position="635"/>
    </location>
</feature>
<proteinExistence type="inferred from homology"/>
<protein>
    <recommendedName>
        <fullName evidence="5">DUF3835 domain-containing protein</fullName>
    </recommendedName>
</protein>
<feature type="region of interest" description="Disordered" evidence="4">
    <location>
        <begin position="476"/>
        <end position="525"/>
    </location>
</feature>
<dbReference type="Gene3D" id="1.10.287.370">
    <property type="match status" value="1"/>
</dbReference>
<evidence type="ECO:0000256" key="1">
    <source>
        <dbReference type="ARBA" id="ARBA00004123"/>
    </source>
</evidence>
<dbReference type="InterPro" id="IPR024325">
    <property type="entry name" value="DUF3835"/>
</dbReference>
<evidence type="ECO:0000313" key="7">
    <source>
        <dbReference type="Proteomes" id="UP000469890"/>
    </source>
</evidence>
<dbReference type="InterPro" id="IPR004127">
    <property type="entry name" value="Prefoldin_subunit_alpha"/>
</dbReference>
<feature type="region of interest" description="Disordered" evidence="4">
    <location>
        <begin position="211"/>
        <end position="316"/>
    </location>
</feature>
<dbReference type="CDD" id="cd23159">
    <property type="entry name" value="Prefoldin_URI1"/>
    <property type="match status" value="1"/>
</dbReference>
<evidence type="ECO:0000256" key="2">
    <source>
        <dbReference type="ARBA" id="ARBA00023242"/>
    </source>
</evidence>
<sequence length="806" mass="91036">MTDLSSQINLITTKLSEQLNTLEQEYQRWTDYKTDYDALENQLKTLPDNTTKSAMIPMGKLAFMPGKLIHTNEILVLLGDQYYAERSAKQAIEILGRRRQGELQLLDCAFLRRWDSYDVVVVDENLRLVEAQLNSFKAKKESILDAGALSTSDPQMNEEGLPIMEIREELPPIDEKEEALKKKKLLEEKKKTPQPPSNQLPESVLRARKMMAEADDRKKKMDKDDENKALFDLLRELEEEEEEEEEGEEVTASTKSMVPAVSEKKQKKKTTAPMDEDSDEMTDDFSDDEEDEDDDRYDTEISDNMFDRFGDDEQYPLDGVVDQEDFTCYDELPPQVPPAATLREIADDEDTDDYERSTPKVITKKKVKETVEPPVAAQEAPAAPKKMSKFKLAQQEKKSNVAAAVKASSPLAQASITESATPAAATTESSSNEAPTKKFSKFKLLRQEQKERPSKPVSNAPVKESIAIPTVAETIPVPATSTIPIEKTAPQEEVEDEDLMRAESKKVNQGIPQVASVNSHKPRKMSRFKLQRAQSKQEVVEPTTTSAPLVAERIKPKRSVTWDANTDVRDHDYTSAPSVVSETQSYSQPMKTDAKKSTVLKQKIRSPADIFNAIKHTQGDIVDDYPSLDDDDDQENAGNGKQVDLNELIKVARDRSEAFYRPNDGSEALIPMVKQFNNDGEDEEEEEPNGIIVARKNKLDNKIMKGAVMERDVAPVDLEQVEDDMDLREITTSYQQKRQSLLAATGGFSFATKPEFEVIDEDLPLPKKKQQQQQEEEEEEEVAPKKMSRFKAARLGMRMDATEDNY</sequence>
<feature type="region of interest" description="Disordered" evidence="4">
    <location>
        <begin position="407"/>
        <end position="463"/>
    </location>
</feature>
<dbReference type="GO" id="GO:0003682">
    <property type="term" value="F:chromatin binding"/>
    <property type="evidence" value="ECO:0007669"/>
    <property type="project" value="TreeGrafter"/>
</dbReference>
<feature type="compositionally biased region" description="Low complexity" evidence="4">
    <location>
        <begin position="407"/>
        <end position="434"/>
    </location>
</feature>
<feature type="region of interest" description="Disordered" evidence="4">
    <location>
        <begin position="366"/>
        <end position="391"/>
    </location>
</feature>
<feature type="domain" description="DUF3835" evidence="5">
    <location>
        <begin position="707"/>
        <end position="795"/>
    </location>
</feature>
<feature type="region of interest" description="Disordered" evidence="4">
    <location>
        <begin position="562"/>
        <end position="601"/>
    </location>
</feature>
<comment type="similarity">
    <text evidence="3">Belongs to the RNA polymerase II subunit 5-mediating protein family.</text>
</comment>
<organism evidence="6 7">
    <name type="scientific">Mucor circinelloides f. lusitanicus</name>
    <name type="common">Mucor racemosus var. lusitanicus</name>
    <dbReference type="NCBI Taxonomy" id="29924"/>
    <lineage>
        <taxon>Eukaryota</taxon>
        <taxon>Fungi</taxon>
        <taxon>Fungi incertae sedis</taxon>
        <taxon>Mucoromycota</taxon>
        <taxon>Mucoromycotina</taxon>
        <taxon>Mucoromycetes</taxon>
        <taxon>Mucorales</taxon>
        <taxon>Mucorineae</taxon>
        <taxon>Mucoraceae</taxon>
        <taxon>Mucor</taxon>
    </lineage>
</organism>